<dbReference type="GO" id="GO:0016491">
    <property type="term" value="F:oxidoreductase activity"/>
    <property type="evidence" value="ECO:0007669"/>
    <property type="project" value="UniProtKB-KW"/>
</dbReference>
<dbReference type="CDD" id="cd05327">
    <property type="entry name" value="retinol-DH_like_SDR_c_like"/>
    <property type="match status" value="1"/>
</dbReference>
<dbReference type="InterPro" id="IPR036291">
    <property type="entry name" value="NAD(P)-bd_dom_sf"/>
</dbReference>
<dbReference type="EC" id="1.1.-.-" evidence="3"/>
<reference evidence="3 4" key="1">
    <citation type="submission" date="2020-07" db="EMBL/GenBank/DDBJ databases">
        <title>Sequencing the genomes of 1000 actinobacteria strains.</title>
        <authorList>
            <person name="Klenk H.-P."/>
        </authorList>
    </citation>
    <scope>NUCLEOTIDE SEQUENCE [LARGE SCALE GENOMIC DNA]</scope>
    <source>
        <strain evidence="3 4">DSM 19082</strain>
    </source>
</reference>
<dbReference type="EMBL" id="JACCBF010000001">
    <property type="protein sequence ID" value="NYD29760.1"/>
    <property type="molecule type" value="Genomic_DNA"/>
</dbReference>
<dbReference type="PANTHER" id="PTHR43157:SF44">
    <property type="entry name" value="DEHYDROGENASE_REDUCTASE SDR FAMILY MEMBER 13"/>
    <property type="match status" value="1"/>
</dbReference>
<protein>
    <submittedName>
        <fullName evidence="3">Dehydrogenase/reductase SDR family protein 13</fullName>
        <ecNumber evidence="3">1.1.-.-</ecNumber>
    </submittedName>
</protein>
<keyword evidence="4" id="KW-1185">Reference proteome</keyword>
<organism evidence="3 4">
    <name type="scientific">Nocardioides kongjuensis</name>
    <dbReference type="NCBI Taxonomy" id="349522"/>
    <lineage>
        <taxon>Bacteria</taxon>
        <taxon>Bacillati</taxon>
        <taxon>Actinomycetota</taxon>
        <taxon>Actinomycetes</taxon>
        <taxon>Propionibacteriales</taxon>
        <taxon>Nocardioidaceae</taxon>
        <taxon>Nocardioides</taxon>
    </lineage>
</organism>
<dbReference type="PANTHER" id="PTHR43157">
    <property type="entry name" value="PHOSPHATIDYLINOSITOL-GLYCAN BIOSYNTHESIS CLASS F PROTEIN-RELATED"/>
    <property type="match status" value="1"/>
</dbReference>
<dbReference type="RefSeq" id="WP_179726098.1">
    <property type="nucleotide sequence ID" value="NZ_BAABEF010000001.1"/>
</dbReference>
<dbReference type="AlphaFoldDB" id="A0A852RLL5"/>
<sequence>MGDLVPDLTGKTFLVTGANTGIGKETLRGLAGRGARVVVAGRSEERTRAAISEIAAATGNDDLDFLPLDLGDLGSVRAAAQAFLASGERLDVLVNNAGLAGRRGMTASGFELAFGTNHVGPFLLTELLRDRIVETGPGRIVNVASTGHYRAPGIDWDAVRRPSVTRTAFDEYCVSKLANVLHARELGRRLEGTGVTTYSLHPGAVASDVWREVPFGVRHLMKLFMKSPEQGARTSLYCATSPAVDGVTGRYYDAEREKAPSKVVTDELAAELWERSEEWVRPALRG</sequence>
<dbReference type="PRINTS" id="PR00080">
    <property type="entry name" value="SDRFAMILY"/>
</dbReference>
<evidence type="ECO:0000313" key="3">
    <source>
        <dbReference type="EMBL" id="NYD29760.1"/>
    </source>
</evidence>
<evidence type="ECO:0000256" key="2">
    <source>
        <dbReference type="RuleBase" id="RU000363"/>
    </source>
</evidence>
<name>A0A852RLL5_9ACTN</name>
<keyword evidence="1 3" id="KW-0560">Oxidoreductase</keyword>
<comment type="caution">
    <text evidence="3">The sequence shown here is derived from an EMBL/GenBank/DDBJ whole genome shotgun (WGS) entry which is preliminary data.</text>
</comment>
<evidence type="ECO:0000256" key="1">
    <source>
        <dbReference type="ARBA" id="ARBA00023002"/>
    </source>
</evidence>
<dbReference type="SUPFAM" id="SSF51735">
    <property type="entry name" value="NAD(P)-binding Rossmann-fold domains"/>
    <property type="match status" value="1"/>
</dbReference>
<dbReference type="Proteomes" id="UP000582231">
    <property type="component" value="Unassembled WGS sequence"/>
</dbReference>
<comment type="similarity">
    <text evidence="2">Belongs to the short-chain dehydrogenases/reductases (SDR) family.</text>
</comment>
<accession>A0A852RLL5</accession>
<gene>
    <name evidence="3" type="ORF">BJ958_001306</name>
</gene>
<dbReference type="InterPro" id="IPR002347">
    <property type="entry name" value="SDR_fam"/>
</dbReference>
<proteinExistence type="inferred from homology"/>
<evidence type="ECO:0000313" key="4">
    <source>
        <dbReference type="Proteomes" id="UP000582231"/>
    </source>
</evidence>
<dbReference type="Pfam" id="PF00106">
    <property type="entry name" value="adh_short"/>
    <property type="match status" value="1"/>
</dbReference>
<dbReference type="Gene3D" id="3.40.50.720">
    <property type="entry name" value="NAD(P)-binding Rossmann-like Domain"/>
    <property type="match status" value="1"/>
</dbReference>
<dbReference type="PRINTS" id="PR00081">
    <property type="entry name" value="GDHRDH"/>
</dbReference>